<dbReference type="Pfam" id="PF00903">
    <property type="entry name" value="Glyoxalase"/>
    <property type="match status" value="1"/>
</dbReference>
<evidence type="ECO:0000259" key="1">
    <source>
        <dbReference type="PROSITE" id="PS51819"/>
    </source>
</evidence>
<evidence type="ECO:0000313" key="2">
    <source>
        <dbReference type="EMBL" id="MBB3712323.1"/>
    </source>
</evidence>
<dbReference type="InterPro" id="IPR004360">
    <property type="entry name" value="Glyas_Fos-R_dOase_dom"/>
</dbReference>
<dbReference type="PANTHER" id="PTHR36437">
    <property type="entry name" value="GLYOXALASE/BLEOMYCIN RESISTANCE PROTEIN/DIOXYGENASE"/>
    <property type="match status" value="1"/>
</dbReference>
<proteinExistence type="predicted"/>
<dbReference type="InterPro" id="IPR037523">
    <property type="entry name" value="VOC_core"/>
</dbReference>
<dbReference type="Proteomes" id="UP000576152">
    <property type="component" value="Unassembled WGS sequence"/>
</dbReference>
<dbReference type="PANTHER" id="PTHR36437:SF2">
    <property type="entry name" value="GLYOXALASE_BLEOMYCIN RESISTANCE PROTEIN_DIOXYGENASE"/>
    <property type="match status" value="1"/>
</dbReference>
<gene>
    <name evidence="2" type="ORF">FHS00_001905</name>
</gene>
<dbReference type="SUPFAM" id="SSF54593">
    <property type="entry name" value="Glyoxalase/Bleomycin resistance protein/Dihydroxybiphenyl dioxygenase"/>
    <property type="match status" value="1"/>
</dbReference>
<sequence>MAFTGIFLLPLPVDDQDRALAFYRDTIGMEVALDAELDDDWRMIMMQLPGTRTKIQFARRHELSFSEEVPALYLECEDVDAEAARLKSEGVRFVSNPTELPWSDTERFAMFLDSERNTVVMHAAPPKG</sequence>
<dbReference type="RefSeq" id="WP_183472216.1">
    <property type="nucleotide sequence ID" value="NZ_CP139691.1"/>
</dbReference>
<accession>A0ABR6HP47</accession>
<dbReference type="GO" id="GO:0016829">
    <property type="term" value="F:lyase activity"/>
    <property type="evidence" value="ECO:0007669"/>
    <property type="project" value="UniProtKB-KW"/>
</dbReference>
<dbReference type="PROSITE" id="PS51819">
    <property type="entry name" value="VOC"/>
    <property type="match status" value="1"/>
</dbReference>
<reference evidence="2 3" key="1">
    <citation type="submission" date="2020-08" db="EMBL/GenBank/DDBJ databases">
        <title>Genomic Encyclopedia of Type Strains, Phase III (KMG-III): the genomes of soil and plant-associated and newly described type strains.</title>
        <authorList>
            <person name="Whitman W."/>
        </authorList>
    </citation>
    <scope>NUCLEOTIDE SEQUENCE [LARGE SCALE GENOMIC DNA]</scope>
    <source>
        <strain evidence="2 3">CECT 8572</strain>
    </source>
</reference>
<name>A0ABR6HP47_9RHOB</name>
<keyword evidence="2" id="KW-0456">Lyase</keyword>
<comment type="caution">
    <text evidence="2">The sequence shown here is derived from an EMBL/GenBank/DDBJ whole genome shotgun (WGS) entry which is preliminary data.</text>
</comment>
<organism evidence="2 3">
    <name type="scientific">Limimaricola variabilis</name>
    <dbReference type="NCBI Taxonomy" id="1492771"/>
    <lineage>
        <taxon>Bacteria</taxon>
        <taxon>Pseudomonadati</taxon>
        <taxon>Pseudomonadota</taxon>
        <taxon>Alphaproteobacteria</taxon>
        <taxon>Rhodobacterales</taxon>
        <taxon>Paracoccaceae</taxon>
        <taxon>Limimaricola</taxon>
    </lineage>
</organism>
<protein>
    <submittedName>
        <fullName evidence="2">Enzyme related to lactoylglutathione lyase</fullName>
    </submittedName>
</protein>
<feature type="domain" description="VOC" evidence="1">
    <location>
        <begin position="5"/>
        <end position="124"/>
    </location>
</feature>
<evidence type="ECO:0000313" key="3">
    <source>
        <dbReference type="Proteomes" id="UP000576152"/>
    </source>
</evidence>
<dbReference type="Gene3D" id="3.10.180.10">
    <property type="entry name" value="2,3-Dihydroxybiphenyl 1,2-Dioxygenase, domain 1"/>
    <property type="match status" value="1"/>
</dbReference>
<dbReference type="InterPro" id="IPR029068">
    <property type="entry name" value="Glyas_Bleomycin-R_OHBP_Dase"/>
</dbReference>
<keyword evidence="3" id="KW-1185">Reference proteome</keyword>
<dbReference type="EMBL" id="JACIBX010000006">
    <property type="protein sequence ID" value="MBB3712323.1"/>
    <property type="molecule type" value="Genomic_DNA"/>
</dbReference>